<keyword evidence="1 4" id="KW-0378">Hydrolase</keyword>
<feature type="chain" id="PRO_5043848415" evidence="6">
    <location>
        <begin position="19"/>
        <end position="337"/>
    </location>
</feature>
<gene>
    <name evidence="8" type="ORF">DRM93_17360</name>
    <name evidence="9" type="ORF">DRM94_17360</name>
</gene>
<evidence type="ECO:0000256" key="2">
    <source>
        <dbReference type="ARBA" id="ARBA00022963"/>
    </source>
</evidence>
<evidence type="ECO:0000313" key="9">
    <source>
        <dbReference type="EMBL" id="TFF75954.1"/>
    </source>
</evidence>
<dbReference type="Gene3D" id="3.40.1090.10">
    <property type="entry name" value="Cytosolic phospholipase A2 catalytic domain"/>
    <property type="match status" value="2"/>
</dbReference>
<dbReference type="SUPFAM" id="SSF52151">
    <property type="entry name" value="FabD/lysophospholipase-like"/>
    <property type="match status" value="1"/>
</dbReference>
<reference evidence="9 11" key="1">
    <citation type="submission" date="2018-06" db="EMBL/GenBank/DDBJ databases">
        <title>Occurrence of a novel blaKPC-2- and qnrS2- harbouring IncP6 plasmid from Aeromonas taiwanensis isolates recovered from the river sediments.</title>
        <authorList>
            <person name="Zheng B."/>
            <person name="Yu X."/>
            <person name="Xiao Y."/>
        </authorList>
    </citation>
    <scope>NUCLEOTIDE SEQUENCE [LARGE SCALE GENOMIC DNA]</scope>
    <source>
        <strain evidence="8 10">1713</strain>
        <strain evidence="9 11">198</strain>
    </source>
</reference>
<organism evidence="9 11">
    <name type="scientific">Aeromonas taiwanensis</name>
    <dbReference type="NCBI Taxonomy" id="633417"/>
    <lineage>
        <taxon>Bacteria</taxon>
        <taxon>Pseudomonadati</taxon>
        <taxon>Pseudomonadota</taxon>
        <taxon>Gammaproteobacteria</taxon>
        <taxon>Aeromonadales</taxon>
        <taxon>Aeromonadaceae</taxon>
        <taxon>Aeromonas</taxon>
    </lineage>
</organism>
<name>A0A5F0K7A1_9GAMM</name>
<evidence type="ECO:0000313" key="10">
    <source>
        <dbReference type="Proteomes" id="UP000297720"/>
    </source>
</evidence>
<dbReference type="PANTHER" id="PTHR14226:SF29">
    <property type="entry name" value="NEUROPATHY TARGET ESTERASE SWS"/>
    <property type="match status" value="1"/>
</dbReference>
<comment type="caution">
    <text evidence="9">The sequence shown here is derived from an EMBL/GenBank/DDBJ whole genome shotgun (WGS) entry which is preliminary data.</text>
</comment>
<evidence type="ECO:0000256" key="3">
    <source>
        <dbReference type="ARBA" id="ARBA00023098"/>
    </source>
</evidence>
<feature type="domain" description="PNPLA" evidence="7">
    <location>
        <begin position="59"/>
        <end position="217"/>
    </location>
</feature>
<dbReference type="PANTHER" id="PTHR14226">
    <property type="entry name" value="NEUROPATHY TARGET ESTERASE/SWISS CHEESE D.MELANOGASTER"/>
    <property type="match status" value="1"/>
</dbReference>
<feature type="compositionally biased region" description="Low complexity" evidence="5">
    <location>
        <begin position="320"/>
        <end position="331"/>
    </location>
</feature>
<dbReference type="PROSITE" id="PS51257">
    <property type="entry name" value="PROKAR_LIPOPROTEIN"/>
    <property type="match status" value="1"/>
</dbReference>
<keyword evidence="6" id="KW-0732">Signal</keyword>
<feature type="active site" description="Proton acceptor" evidence="4">
    <location>
        <position position="204"/>
    </location>
</feature>
<dbReference type="InterPro" id="IPR016035">
    <property type="entry name" value="Acyl_Trfase/lysoPLipase"/>
</dbReference>
<evidence type="ECO:0000256" key="5">
    <source>
        <dbReference type="SAM" id="MobiDB-lite"/>
    </source>
</evidence>
<evidence type="ECO:0000313" key="8">
    <source>
        <dbReference type="EMBL" id="TFF72507.1"/>
    </source>
</evidence>
<feature type="short sequence motif" description="GXSXG" evidence="4">
    <location>
        <begin position="90"/>
        <end position="94"/>
    </location>
</feature>
<dbReference type="EMBL" id="QORL01000044">
    <property type="protein sequence ID" value="TFF72507.1"/>
    <property type="molecule type" value="Genomic_DNA"/>
</dbReference>
<feature type="active site" description="Nucleophile" evidence="4">
    <location>
        <position position="92"/>
    </location>
</feature>
<accession>A0A5F0K7A1</accession>
<keyword evidence="3 4" id="KW-0443">Lipid metabolism</keyword>
<dbReference type="InterPro" id="IPR002641">
    <property type="entry name" value="PNPLA_dom"/>
</dbReference>
<keyword evidence="2 4" id="KW-0442">Lipid degradation</keyword>
<dbReference type="InterPro" id="IPR050301">
    <property type="entry name" value="NTE"/>
</dbReference>
<evidence type="ECO:0000256" key="6">
    <source>
        <dbReference type="SAM" id="SignalP"/>
    </source>
</evidence>
<evidence type="ECO:0000259" key="7">
    <source>
        <dbReference type="PROSITE" id="PS51635"/>
    </source>
</evidence>
<feature type="short sequence motif" description="DGA/G" evidence="4">
    <location>
        <begin position="204"/>
        <end position="206"/>
    </location>
</feature>
<dbReference type="OrthoDB" id="5290098at2"/>
<proteinExistence type="predicted"/>
<feature type="signal peptide" evidence="6">
    <location>
        <begin position="1"/>
        <end position="18"/>
    </location>
</feature>
<dbReference type="EMBL" id="QORK01000044">
    <property type="protein sequence ID" value="TFF75954.1"/>
    <property type="molecule type" value="Genomic_DNA"/>
</dbReference>
<dbReference type="AlphaFoldDB" id="A0A5F0K7A1"/>
<dbReference type="Proteomes" id="UP000297914">
    <property type="component" value="Unassembled WGS sequence"/>
</dbReference>
<keyword evidence="10" id="KW-1185">Reference proteome</keyword>
<protein>
    <submittedName>
        <fullName evidence="9">Patatin</fullName>
    </submittedName>
</protein>
<dbReference type="Pfam" id="PF01734">
    <property type="entry name" value="Patatin"/>
    <property type="match status" value="1"/>
</dbReference>
<evidence type="ECO:0000256" key="1">
    <source>
        <dbReference type="ARBA" id="ARBA00022801"/>
    </source>
</evidence>
<feature type="region of interest" description="Disordered" evidence="5">
    <location>
        <begin position="306"/>
        <end position="337"/>
    </location>
</feature>
<evidence type="ECO:0000256" key="4">
    <source>
        <dbReference type="PROSITE-ProRule" id="PRU01161"/>
    </source>
</evidence>
<sequence>MKGMLLWAGLLSGVTLSAACMQMPERPRTFTGTWLVDGSLGKTPVTPSHLTAQPPRVAVVLGGGGLRGYAHIGVLQALDDAGIHPDLIVGTSVGAIIGAAYASGSSADRLWEQASDFAVFSLADPTLDGPGFIEGKALSDWVNTLVRQLPIEDFPVPFAAVATDINLALPYVITGGNTGEAVRASAAIPGIFLPVSTAGQPLIDGGVTSLVPVFAARALGADVVIAVDVYCHGPRSFPRTATAMWLNVARLQSCLLAAPETASADVLIAPAVTPAGMNSRQDRETLRRLGYDAAVALLPSMRDRLAQKQSASLNGTPPGRTDAATRLTAAAMGPSPP</sequence>
<feature type="short sequence motif" description="GXGXXG" evidence="4">
    <location>
        <begin position="63"/>
        <end position="68"/>
    </location>
</feature>
<evidence type="ECO:0000313" key="11">
    <source>
        <dbReference type="Proteomes" id="UP000297914"/>
    </source>
</evidence>
<dbReference type="PROSITE" id="PS51635">
    <property type="entry name" value="PNPLA"/>
    <property type="match status" value="1"/>
</dbReference>
<dbReference type="GO" id="GO:0016042">
    <property type="term" value="P:lipid catabolic process"/>
    <property type="evidence" value="ECO:0007669"/>
    <property type="project" value="UniProtKB-UniRule"/>
</dbReference>
<dbReference type="GO" id="GO:0016787">
    <property type="term" value="F:hydrolase activity"/>
    <property type="evidence" value="ECO:0007669"/>
    <property type="project" value="UniProtKB-UniRule"/>
</dbReference>
<dbReference type="Proteomes" id="UP000297720">
    <property type="component" value="Unassembled WGS sequence"/>
</dbReference>